<dbReference type="Proteomes" id="UP000477386">
    <property type="component" value="Unassembled WGS sequence"/>
</dbReference>
<keyword evidence="2" id="KW-1185">Reference proteome</keyword>
<comment type="caution">
    <text evidence="1">The sequence shown here is derived from an EMBL/GenBank/DDBJ whole genome shotgun (WGS) entry which is preliminary data.</text>
</comment>
<proteinExistence type="predicted"/>
<reference evidence="1 2" key="1">
    <citation type="submission" date="2020-02" db="EMBL/GenBank/DDBJ databases">
        <title>Draft genome sequence of two Spirosoma agri KCTC 52727 and Spirosoma terrae KCTC 52035.</title>
        <authorList>
            <person name="Rojas J."/>
            <person name="Ambika Manirajan B."/>
            <person name="Ratering S."/>
            <person name="Suarez C."/>
            <person name="Schnell S."/>
        </authorList>
    </citation>
    <scope>NUCLEOTIDE SEQUENCE [LARGE SCALE GENOMIC DNA]</scope>
    <source>
        <strain evidence="1 2">KCTC 52727</strain>
    </source>
</reference>
<organism evidence="1 2">
    <name type="scientific">Spirosoma agri</name>
    <dbReference type="NCBI Taxonomy" id="1987381"/>
    <lineage>
        <taxon>Bacteria</taxon>
        <taxon>Pseudomonadati</taxon>
        <taxon>Bacteroidota</taxon>
        <taxon>Cytophagia</taxon>
        <taxon>Cytophagales</taxon>
        <taxon>Cytophagaceae</taxon>
        <taxon>Spirosoma</taxon>
    </lineage>
</organism>
<accession>A0A6M0IRX3</accession>
<sequence length="101" mass="12318">MMPFSKEYYQTWLLSLEARQLEVIEVVLKIEVEVYEIQKLLLEVKELDEYDNFIFGNLIFMENRFKNRLRQYYNELEGIDLDIAHCQFIISRFNRNNGDDI</sequence>
<evidence type="ECO:0000313" key="2">
    <source>
        <dbReference type="Proteomes" id="UP000477386"/>
    </source>
</evidence>
<dbReference type="AlphaFoldDB" id="A0A6M0IRX3"/>
<gene>
    <name evidence="1" type="ORF">GK091_22780</name>
</gene>
<name>A0A6M0IRX3_9BACT</name>
<dbReference type="EMBL" id="JAAGNZ010000002">
    <property type="protein sequence ID" value="NEU69723.1"/>
    <property type="molecule type" value="Genomic_DNA"/>
</dbReference>
<dbReference type="RefSeq" id="WP_164042327.1">
    <property type="nucleotide sequence ID" value="NZ_JAAGNZ010000002.1"/>
</dbReference>
<evidence type="ECO:0000313" key="1">
    <source>
        <dbReference type="EMBL" id="NEU69723.1"/>
    </source>
</evidence>
<protein>
    <submittedName>
        <fullName evidence="1">Uncharacterized protein</fullName>
    </submittedName>
</protein>